<evidence type="ECO:0000313" key="1">
    <source>
        <dbReference type="EMBL" id="EXK76002.1"/>
    </source>
</evidence>
<dbReference type="HOGENOM" id="CLU_2638181_0_0_1"/>
<protein>
    <submittedName>
        <fullName evidence="1">Uncharacterized protein</fullName>
    </submittedName>
</protein>
<sequence>MIITRNSWVKLAVVLAVEERFPTVDFPTSRSAAGAENSLSSHRFMEVRIQFVSLMHLLLGQTKRSMGGMAAGVDRAA</sequence>
<dbReference type="EMBL" id="KI979653">
    <property type="protein sequence ID" value="EXK76002.1"/>
    <property type="molecule type" value="Genomic_DNA"/>
</dbReference>
<gene>
    <name evidence="1" type="ORF">FOQG_19236</name>
</gene>
<dbReference type="AlphaFoldDB" id="X0BZN9"/>
<reference evidence="1 2" key="1">
    <citation type="submission" date="2011-11" db="EMBL/GenBank/DDBJ databases">
        <title>The Genome Sequence of Fusarium oxysporum PHW815.</title>
        <authorList>
            <consortium name="The Broad Institute Genome Sequencing Platform"/>
            <person name="Ma L.-J."/>
            <person name="Gale L.R."/>
            <person name="Schwartz D.C."/>
            <person name="Zhou S."/>
            <person name="Corby-Kistler H."/>
            <person name="Young S.K."/>
            <person name="Zeng Q."/>
            <person name="Gargeya S."/>
            <person name="Fitzgerald M."/>
            <person name="Haas B."/>
            <person name="Abouelleil A."/>
            <person name="Alvarado L."/>
            <person name="Arachchi H.M."/>
            <person name="Berlin A."/>
            <person name="Brown A."/>
            <person name="Chapman S.B."/>
            <person name="Chen Z."/>
            <person name="Dunbar C."/>
            <person name="Freedman E."/>
            <person name="Gearin G."/>
            <person name="Goldberg J."/>
            <person name="Griggs A."/>
            <person name="Gujja S."/>
            <person name="Heiman D."/>
            <person name="Howarth C."/>
            <person name="Larson L."/>
            <person name="Lui A."/>
            <person name="MacDonald P.J.P."/>
            <person name="Montmayeur A."/>
            <person name="Murphy C."/>
            <person name="Neiman D."/>
            <person name="Pearson M."/>
            <person name="Priest M."/>
            <person name="Roberts A."/>
            <person name="Saif S."/>
            <person name="Shea T."/>
            <person name="Shenoy N."/>
            <person name="Sisk P."/>
            <person name="Stolte C."/>
            <person name="Sykes S."/>
            <person name="Wortman J."/>
            <person name="Nusbaum C."/>
            <person name="Birren B."/>
        </authorList>
    </citation>
    <scope>NUCLEOTIDE SEQUENCE [LARGE SCALE GENOMIC DNA]</scope>
    <source>
        <strain evidence="1 2">54005</strain>
    </source>
</reference>
<dbReference type="Proteomes" id="UP000030663">
    <property type="component" value="Unassembled WGS sequence"/>
</dbReference>
<organism evidence="1 2">
    <name type="scientific">Fusarium oxysporum f. sp. raphani 54005</name>
    <dbReference type="NCBI Taxonomy" id="1089458"/>
    <lineage>
        <taxon>Eukaryota</taxon>
        <taxon>Fungi</taxon>
        <taxon>Dikarya</taxon>
        <taxon>Ascomycota</taxon>
        <taxon>Pezizomycotina</taxon>
        <taxon>Sordariomycetes</taxon>
        <taxon>Hypocreomycetidae</taxon>
        <taxon>Hypocreales</taxon>
        <taxon>Nectriaceae</taxon>
        <taxon>Fusarium</taxon>
        <taxon>Fusarium oxysporum species complex</taxon>
    </lineage>
</organism>
<name>X0BZN9_FUSOX</name>
<keyword evidence="2" id="KW-1185">Reference proteome</keyword>
<proteinExistence type="predicted"/>
<evidence type="ECO:0000313" key="2">
    <source>
        <dbReference type="Proteomes" id="UP000030663"/>
    </source>
</evidence>
<accession>X0BZN9</accession>